<evidence type="ECO:0000256" key="3">
    <source>
        <dbReference type="ARBA" id="ARBA00044955"/>
    </source>
</evidence>
<evidence type="ECO:0000256" key="1">
    <source>
        <dbReference type="ARBA" id="ARBA00022669"/>
    </source>
</evidence>
<feature type="domain" description="LysM" evidence="4">
    <location>
        <begin position="103"/>
        <end position="148"/>
    </location>
</feature>
<dbReference type="GO" id="GO:0008061">
    <property type="term" value="F:chitin binding"/>
    <property type="evidence" value="ECO:0007669"/>
    <property type="project" value="UniProtKB-KW"/>
</dbReference>
<name>A0A428RV67_9HYPO</name>
<keyword evidence="1" id="KW-0147">Chitin-binding</keyword>
<dbReference type="PANTHER" id="PTHR47700:SF2">
    <property type="entry name" value="CHITINASE"/>
    <property type="match status" value="1"/>
</dbReference>
<evidence type="ECO:0000259" key="4">
    <source>
        <dbReference type="PROSITE" id="PS51782"/>
    </source>
</evidence>
<dbReference type="Gene3D" id="3.10.350.10">
    <property type="entry name" value="LysM domain"/>
    <property type="match status" value="2"/>
</dbReference>
<dbReference type="Gene3D" id="3.20.20.80">
    <property type="entry name" value="Glycosidases"/>
    <property type="match status" value="1"/>
</dbReference>
<dbReference type="PROSITE" id="PS51782">
    <property type="entry name" value="LYSM"/>
    <property type="match status" value="2"/>
</dbReference>
<organism evidence="5 6">
    <name type="scientific">Fusarium ambrosium</name>
    <dbReference type="NCBI Taxonomy" id="131363"/>
    <lineage>
        <taxon>Eukaryota</taxon>
        <taxon>Fungi</taxon>
        <taxon>Dikarya</taxon>
        <taxon>Ascomycota</taxon>
        <taxon>Pezizomycotina</taxon>
        <taxon>Sordariomycetes</taxon>
        <taxon>Hypocreomycetidae</taxon>
        <taxon>Hypocreales</taxon>
        <taxon>Nectriaceae</taxon>
        <taxon>Fusarium</taxon>
        <taxon>Fusarium solani species complex</taxon>
    </lineage>
</organism>
<dbReference type="PANTHER" id="PTHR47700">
    <property type="entry name" value="V CHITINASE, PUTATIVE (AFU_ORTHOLOGUE AFUA_6G13720)-RELATED"/>
    <property type="match status" value="1"/>
</dbReference>
<sequence>MFVMGWEEHGVDGENCDEKFLFAYYKQTVAGIYVGPGLGKQTVKSTLDALVGHIEDSTSISNKTVELCGSGRRSPQIIGVAMDTTGDLVAVQQAAMRWSKGTCAIKVEDGDSCTSLSVRCGIRGAELLKYNTKTNLCATLNEGDYVCRSAGDPYKPPAPEPNADGTCKAHFIENGDSCDTLARKNGVTVKDIEKWNKKKTLPLKTKDANADSSYTHIHWAFASIHPNTWKPIIKEGKKEWADFKNPKAKRTASFGGWADSTEPGEYNIIRLAIINNNREAIAANLASWAAHGGVQRSLDIHRDQCGHLVACECLFYVVDQSSH</sequence>
<comment type="similarity">
    <text evidence="3">Belongs to the secreted LysM effector family.</text>
</comment>
<protein>
    <recommendedName>
        <fullName evidence="4">LysM domain-containing protein</fullName>
    </recommendedName>
</protein>
<dbReference type="AlphaFoldDB" id="A0A428RV67"/>
<dbReference type="Pfam" id="PF01476">
    <property type="entry name" value="LysM"/>
    <property type="match status" value="2"/>
</dbReference>
<proteinExistence type="inferred from homology"/>
<dbReference type="InterPro" id="IPR036779">
    <property type="entry name" value="LysM_dom_sf"/>
</dbReference>
<dbReference type="EMBL" id="NIZV01000769">
    <property type="protein sequence ID" value="RSL81250.1"/>
    <property type="molecule type" value="Genomic_DNA"/>
</dbReference>
<accession>A0A428RV67</accession>
<dbReference type="SUPFAM" id="SSF54106">
    <property type="entry name" value="LysM domain"/>
    <property type="match status" value="1"/>
</dbReference>
<dbReference type="Proteomes" id="UP000288429">
    <property type="component" value="Unassembled WGS sequence"/>
</dbReference>
<comment type="caution">
    <text evidence="5">The sequence shown here is derived from an EMBL/GenBank/DDBJ whole genome shotgun (WGS) entry which is preliminary data.</text>
</comment>
<evidence type="ECO:0000313" key="6">
    <source>
        <dbReference type="Proteomes" id="UP000288429"/>
    </source>
</evidence>
<gene>
    <name evidence="5" type="ORF">CDV31_017050</name>
</gene>
<feature type="domain" description="LysM" evidence="4">
    <location>
        <begin position="168"/>
        <end position="218"/>
    </location>
</feature>
<dbReference type="InterPro" id="IPR053214">
    <property type="entry name" value="LysM12-like"/>
</dbReference>
<reference evidence="5 6" key="1">
    <citation type="submission" date="2017-06" db="EMBL/GenBank/DDBJ databases">
        <title>Cmopartive genomic analysis of Ambrosia Fusariam Clade fungi.</title>
        <authorList>
            <person name="Stajich J.E."/>
            <person name="Carrillo J."/>
            <person name="Kijimoto T."/>
            <person name="Eskalen A."/>
            <person name="O'Donnell K."/>
            <person name="Kasson M."/>
        </authorList>
    </citation>
    <scope>NUCLEOTIDE SEQUENCE [LARGE SCALE GENOMIC DNA]</scope>
    <source>
        <strain evidence="5 6">NRRL 20438</strain>
    </source>
</reference>
<keyword evidence="2" id="KW-0843">Virulence</keyword>
<dbReference type="InterPro" id="IPR017853">
    <property type="entry name" value="GH"/>
</dbReference>
<dbReference type="SUPFAM" id="SSF51445">
    <property type="entry name" value="(Trans)glycosidases"/>
    <property type="match status" value="1"/>
</dbReference>
<keyword evidence="6" id="KW-1185">Reference proteome</keyword>
<dbReference type="InterPro" id="IPR018392">
    <property type="entry name" value="LysM"/>
</dbReference>
<dbReference type="CDD" id="cd00118">
    <property type="entry name" value="LysM"/>
    <property type="match status" value="1"/>
</dbReference>
<evidence type="ECO:0000256" key="2">
    <source>
        <dbReference type="ARBA" id="ARBA00023026"/>
    </source>
</evidence>
<evidence type="ECO:0000313" key="5">
    <source>
        <dbReference type="EMBL" id="RSL81250.1"/>
    </source>
</evidence>